<keyword evidence="2" id="KW-1133">Transmembrane helix</keyword>
<organism evidence="4 5">
    <name type="scientific">Psychrobacter fozii</name>
    <dbReference type="NCBI Taxonomy" id="198480"/>
    <lineage>
        <taxon>Bacteria</taxon>
        <taxon>Pseudomonadati</taxon>
        <taxon>Pseudomonadota</taxon>
        <taxon>Gammaproteobacteria</taxon>
        <taxon>Moraxellales</taxon>
        <taxon>Moraxellaceae</taxon>
        <taxon>Psychrobacter</taxon>
    </lineage>
</organism>
<evidence type="ECO:0000313" key="5">
    <source>
        <dbReference type="Proteomes" id="UP000247746"/>
    </source>
</evidence>
<protein>
    <recommendedName>
        <fullName evidence="3">DUF7847 domain-containing protein</fullName>
    </recommendedName>
</protein>
<dbReference type="InterPro" id="IPR057169">
    <property type="entry name" value="DUF7847"/>
</dbReference>
<feature type="domain" description="DUF7847" evidence="3">
    <location>
        <begin position="81"/>
        <end position="246"/>
    </location>
</feature>
<feature type="transmembrane region" description="Helical" evidence="2">
    <location>
        <begin position="63"/>
        <end position="82"/>
    </location>
</feature>
<dbReference type="AlphaFoldDB" id="A0A2V4VP33"/>
<keyword evidence="2" id="KW-0472">Membrane</keyword>
<dbReference type="Proteomes" id="UP000247746">
    <property type="component" value="Unassembled WGS sequence"/>
</dbReference>
<evidence type="ECO:0000256" key="2">
    <source>
        <dbReference type="SAM" id="Phobius"/>
    </source>
</evidence>
<name>A0A2V4VP33_9GAMM</name>
<dbReference type="NCBIfam" id="NF041043">
    <property type="entry name" value="BPSS1780_fam"/>
    <property type="match status" value="1"/>
</dbReference>
<keyword evidence="5" id="KW-1185">Reference proteome</keyword>
<feature type="transmembrane region" description="Helical" evidence="2">
    <location>
        <begin position="127"/>
        <end position="160"/>
    </location>
</feature>
<evidence type="ECO:0000256" key="1">
    <source>
        <dbReference type="SAM" id="MobiDB-lite"/>
    </source>
</evidence>
<dbReference type="InterPro" id="IPR047798">
    <property type="entry name" value="BPSS1780-like"/>
</dbReference>
<accession>A0A2V4VP33</accession>
<dbReference type="EMBL" id="QJSU01000001">
    <property type="protein sequence ID" value="PYE40705.1"/>
    <property type="molecule type" value="Genomic_DNA"/>
</dbReference>
<keyword evidence="2" id="KW-0812">Transmembrane</keyword>
<dbReference type="OrthoDB" id="5298483at2"/>
<reference evidence="4 5" key="1">
    <citation type="submission" date="2018-06" db="EMBL/GenBank/DDBJ databases">
        <title>Genomic Encyclopedia of Type Strains, Phase III (KMG-III): the genomes of soil and plant-associated and newly described type strains.</title>
        <authorList>
            <person name="Whitman W."/>
        </authorList>
    </citation>
    <scope>NUCLEOTIDE SEQUENCE [LARGE SCALE GENOMIC DNA]</scope>
    <source>
        <strain evidence="4 5">CECT 5889</strain>
    </source>
</reference>
<proteinExistence type="predicted"/>
<evidence type="ECO:0000259" key="3">
    <source>
        <dbReference type="Pfam" id="PF25231"/>
    </source>
</evidence>
<evidence type="ECO:0000313" key="4">
    <source>
        <dbReference type="EMBL" id="PYE40705.1"/>
    </source>
</evidence>
<sequence>MSSLNDSLNPISLQKPNGQPPNLPPMDEYGNLLPQLLAEPRVCQAGWGVNWITKAFAIFKDQFLLWLAIGVAYLIIAVIGSSVPVINFIFPFISFVFVGGIIKGCADQATGRELKFDHLFSAFNTHLMPLIVLFVLYLVAMIVMMIPMLIVFGSMFASLAQESSDVAIVGMAIGTLLVFLLLFPVLMAIWFAPALIVLHDIEPVRAMKMSFKGCLKNILPFLVFWIVAPIIMILAVIFTLGLGILILLPIGMITYYTSYRDVWTDQPLSAA</sequence>
<comment type="caution">
    <text evidence="4">The sequence shown here is derived from an EMBL/GenBank/DDBJ whole genome shotgun (WGS) entry which is preliminary data.</text>
</comment>
<feature type="compositionally biased region" description="Polar residues" evidence="1">
    <location>
        <begin position="1"/>
        <end position="17"/>
    </location>
</feature>
<gene>
    <name evidence="4" type="ORF">DFP82_10116</name>
</gene>
<feature type="region of interest" description="Disordered" evidence="1">
    <location>
        <begin position="1"/>
        <end position="21"/>
    </location>
</feature>
<feature type="transmembrane region" description="Helical" evidence="2">
    <location>
        <begin position="88"/>
        <end position="106"/>
    </location>
</feature>
<feature type="transmembrane region" description="Helical" evidence="2">
    <location>
        <begin position="166"/>
        <end position="198"/>
    </location>
</feature>
<dbReference type="RefSeq" id="WP_110921704.1">
    <property type="nucleotide sequence ID" value="NZ_QJSU01000001.1"/>
</dbReference>
<feature type="transmembrane region" description="Helical" evidence="2">
    <location>
        <begin position="219"/>
        <end position="250"/>
    </location>
</feature>
<dbReference type="Pfam" id="PF25231">
    <property type="entry name" value="DUF7847"/>
    <property type="match status" value="1"/>
</dbReference>